<evidence type="ECO:0000313" key="6">
    <source>
        <dbReference type="EMBL" id="VEF41034.1"/>
    </source>
</evidence>
<evidence type="ECO:0000256" key="2">
    <source>
        <dbReference type="ARBA" id="ARBA00022723"/>
    </source>
</evidence>
<dbReference type="SFLD" id="SFLDS00003">
    <property type="entry name" value="Haloacid_Dehalogenase"/>
    <property type="match status" value="1"/>
</dbReference>
<dbReference type="PANTHER" id="PTHR47267:SF4">
    <property type="entry name" value="PYRIDOXAL PHOSPHATE PHOSPHATASE YIGL"/>
    <property type="match status" value="1"/>
</dbReference>
<proteinExistence type="inferred from homology"/>
<sequence length="272" mass="30481">MQKLPYRAIVSDMDGTLLNGDHVVGDFTAQTLERLYDSKVDIVLATGRNYFDVSSILKKTKVKEAVLITSNGAQAHNLQGELLLNNSLPEEIAYQVMNLPFDDTRVCVNSYQADGWFINKDIPELYKYHKDSGFMYDVVDFKQHHGRDTEKVFFIARTPADLVELEHQLRDRFGAQTSITYSTPSCLEVMNKNVSKATALAQVVQARDYGLQDCIAFGDGMNDVEMLSEVGKGCIMGNADPRLIKNCPQLETIGRNTDEAVATYLRAIFGIY</sequence>
<dbReference type="InterPro" id="IPR023214">
    <property type="entry name" value="HAD_sf"/>
</dbReference>
<dbReference type="EC" id="3.6.1.-" evidence="6"/>
<dbReference type="SUPFAM" id="SSF56784">
    <property type="entry name" value="HAD-like"/>
    <property type="match status" value="1"/>
</dbReference>
<dbReference type="PANTHER" id="PTHR47267">
    <property type="match status" value="1"/>
</dbReference>
<dbReference type="GeneID" id="49634679"/>
<keyword evidence="2" id="KW-0479">Metal-binding</keyword>
<dbReference type="Gene3D" id="3.40.50.1000">
    <property type="entry name" value="HAD superfamily/HAD-like"/>
    <property type="match status" value="1"/>
</dbReference>
<name>A0A3S4Q3V0_AGGAP</name>
<dbReference type="Pfam" id="PF08282">
    <property type="entry name" value="Hydrolase_3"/>
    <property type="match status" value="1"/>
</dbReference>
<dbReference type="Gene3D" id="3.30.1240.10">
    <property type="match status" value="1"/>
</dbReference>
<keyword evidence="4" id="KW-0460">Magnesium</keyword>
<keyword evidence="3 6" id="KW-0378">Hydrolase</keyword>
<gene>
    <name evidence="6" type="primary">cof</name>
    <name evidence="6" type="ORF">NCTC5906_00243</name>
</gene>
<dbReference type="InterPro" id="IPR036412">
    <property type="entry name" value="HAD-like_sf"/>
</dbReference>
<accession>A0A3S4Q3V0</accession>
<evidence type="ECO:0000256" key="4">
    <source>
        <dbReference type="ARBA" id="ARBA00022842"/>
    </source>
</evidence>
<dbReference type="InterPro" id="IPR000150">
    <property type="entry name" value="Cof"/>
</dbReference>
<dbReference type="RefSeq" id="WP_005702953.1">
    <property type="nucleotide sequence ID" value="NZ_AEWB02000005.1"/>
</dbReference>
<evidence type="ECO:0000256" key="5">
    <source>
        <dbReference type="ARBA" id="ARBA00034778"/>
    </source>
</evidence>
<organism evidence="6 7">
    <name type="scientific">Aggregatibacter aphrophilus ATCC 33389</name>
    <dbReference type="NCBI Taxonomy" id="985008"/>
    <lineage>
        <taxon>Bacteria</taxon>
        <taxon>Pseudomonadati</taxon>
        <taxon>Pseudomonadota</taxon>
        <taxon>Gammaproteobacteria</taxon>
        <taxon>Pasteurellales</taxon>
        <taxon>Pasteurellaceae</taxon>
        <taxon>Aggregatibacter</taxon>
    </lineage>
</organism>
<dbReference type="InterPro" id="IPR006379">
    <property type="entry name" value="HAD-SF_hydro_IIB"/>
</dbReference>
<dbReference type="CDD" id="cd07516">
    <property type="entry name" value="HAD_Pase"/>
    <property type="match status" value="1"/>
</dbReference>
<evidence type="ECO:0000256" key="3">
    <source>
        <dbReference type="ARBA" id="ARBA00022801"/>
    </source>
</evidence>
<dbReference type="GO" id="GO:0016791">
    <property type="term" value="F:phosphatase activity"/>
    <property type="evidence" value="ECO:0007669"/>
    <property type="project" value="UniProtKB-ARBA"/>
</dbReference>
<comment type="cofactor">
    <cofactor evidence="1">
        <name>Mg(2+)</name>
        <dbReference type="ChEBI" id="CHEBI:18420"/>
    </cofactor>
</comment>
<dbReference type="OrthoDB" id="5498330at2"/>
<reference evidence="6 7" key="1">
    <citation type="submission" date="2018-12" db="EMBL/GenBank/DDBJ databases">
        <authorList>
            <consortium name="Pathogen Informatics"/>
        </authorList>
    </citation>
    <scope>NUCLEOTIDE SEQUENCE [LARGE SCALE GENOMIC DNA]</scope>
    <source>
        <strain evidence="6 7">NCTC5906</strain>
    </source>
</reference>
<dbReference type="EMBL" id="LR134327">
    <property type="protein sequence ID" value="VEF41034.1"/>
    <property type="molecule type" value="Genomic_DNA"/>
</dbReference>
<protein>
    <submittedName>
        <fullName evidence="6">HMP-PP phosphatase</fullName>
        <ecNumber evidence="6">3.6.1.-</ecNumber>
    </submittedName>
</protein>
<comment type="similarity">
    <text evidence="5">Belongs to the HAD-like hydrolase superfamily. Cof family.</text>
</comment>
<dbReference type="PROSITE" id="PS01228">
    <property type="entry name" value="COF_1"/>
    <property type="match status" value="1"/>
</dbReference>
<dbReference type="NCBIfam" id="TIGR01484">
    <property type="entry name" value="HAD-SF-IIB"/>
    <property type="match status" value="1"/>
</dbReference>
<dbReference type="GO" id="GO:0000287">
    <property type="term" value="F:magnesium ion binding"/>
    <property type="evidence" value="ECO:0007669"/>
    <property type="project" value="UniProtKB-ARBA"/>
</dbReference>
<evidence type="ECO:0000313" key="7">
    <source>
        <dbReference type="Proteomes" id="UP000272690"/>
    </source>
</evidence>
<dbReference type="NCBIfam" id="TIGR00099">
    <property type="entry name" value="Cof-subfamily"/>
    <property type="match status" value="1"/>
</dbReference>
<dbReference type="AlphaFoldDB" id="A0A3S4Q3V0"/>
<evidence type="ECO:0000256" key="1">
    <source>
        <dbReference type="ARBA" id="ARBA00001946"/>
    </source>
</evidence>
<dbReference type="Proteomes" id="UP000272690">
    <property type="component" value="Chromosome"/>
</dbReference>
<dbReference type="PROSITE" id="PS01229">
    <property type="entry name" value="COF_2"/>
    <property type="match status" value="1"/>
</dbReference>
<dbReference type="SFLD" id="SFLDG01140">
    <property type="entry name" value="C2.B:_Phosphomannomutase_and_P"/>
    <property type="match status" value="1"/>
</dbReference>